<reference evidence="1" key="3">
    <citation type="submission" date="2022-06" db="UniProtKB">
        <authorList>
            <consortium name="EnsemblPlants"/>
        </authorList>
    </citation>
    <scope>IDENTIFICATION</scope>
</reference>
<dbReference type="Gramene" id="TuG1812G0500000378.01.T01">
    <property type="protein sequence ID" value="TuG1812G0500000378.01.T01.cds412321"/>
    <property type="gene ID" value="TuG1812G0500000378.01"/>
</dbReference>
<reference evidence="1" key="2">
    <citation type="submission" date="2018-03" db="EMBL/GenBank/DDBJ databases">
        <title>The Triticum urartu genome reveals the dynamic nature of wheat genome evolution.</title>
        <authorList>
            <person name="Ling H."/>
            <person name="Ma B."/>
            <person name="Shi X."/>
            <person name="Liu H."/>
            <person name="Dong L."/>
            <person name="Sun H."/>
            <person name="Cao Y."/>
            <person name="Gao Q."/>
            <person name="Zheng S."/>
            <person name="Li Y."/>
            <person name="Yu Y."/>
            <person name="Du H."/>
            <person name="Qi M."/>
            <person name="Li Y."/>
            <person name="Yu H."/>
            <person name="Cui Y."/>
            <person name="Wang N."/>
            <person name="Chen C."/>
            <person name="Wu H."/>
            <person name="Zhao Y."/>
            <person name="Zhang J."/>
            <person name="Li Y."/>
            <person name="Zhou W."/>
            <person name="Zhang B."/>
            <person name="Hu W."/>
            <person name="Eijk M."/>
            <person name="Tang J."/>
            <person name="Witsenboer H."/>
            <person name="Zhao S."/>
            <person name="Li Z."/>
            <person name="Zhang A."/>
            <person name="Wang D."/>
            <person name="Liang C."/>
        </authorList>
    </citation>
    <scope>NUCLEOTIDE SEQUENCE [LARGE SCALE GENOMIC DNA]</scope>
    <source>
        <strain evidence="1">cv. G1812</strain>
    </source>
</reference>
<evidence type="ECO:0000313" key="1">
    <source>
        <dbReference type="EnsemblPlants" id="TuG1812G0500000378.01.T01.cds412321"/>
    </source>
</evidence>
<proteinExistence type="predicted"/>
<reference evidence="2" key="1">
    <citation type="journal article" date="2013" name="Nature">
        <title>Draft genome of the wheat A-genome progenitor Triticum urartu.</title>
        <authorList>
            <person name="Ling H.Q."/>
            <person name="Zhao S."/>
            <person name="Liu D."/>
            <person name="Wang J."/>
            <person name="Sun H."/>
            <person name="Zhang C."/>
            <person name="Fan H."/>
            <person name="Li D."/>
            <person name="Dong L."/>
            <person name="Tao Y."/>
            <person name="Gao C."/>
            <person name="Wu H."/>
            <person name="Li Y."/>
            <person name="Cui Y."/>
            <person name="Guo X."/>
            <person name="Zheng S."/>
            <person name="Wang B."/>
            <person name="Yu K."/>
            <person name="Liang Q."/>
            <person name="Yang W."/>
            <person name="Lou X."/>
            <person name="Chen J."/>
            <person name="Feng M."/>
            <person name="Jian J."/>
            <person name="Zhang X."/>
            <person name="Luo G."/>
            <person name="Jiang Y."/>
            <person name="Liu J."/>
            <person name="Wang Z."/>
            <person name="Sha Y."/>
            <person name="Zhang B."/>
            <person name="Wu H."/>
            <person name="Tang D."/>
            <person name="Shen Q."/>
            <person name="Xue P."/>
            <person name="Zou S."/>
            <person name="Wang X."/>
            <person name="Liu X."/>
            <person name="Wang F."/>
            <person name="Yang Y."/>
            <person name="An X."/>
            <person name="Dong Z."/>
            <person name="Zhang K."/>
            <person name="Zhang X."/>
            <person name="Luo M.C."/>
            <person name="Dvorak J."/>
            <person name="Tong Y."/>
            <person name="Wang J."/>
            <person name="Yang H."/>
            <person name="Li Z."/>
            <person name="Wang D."/>
            <person name="Zhang A."/>
            <person name="Wang J."/>
        </authorList>
    </citation>
    <scope>NUCLEOTIDE SEQUENCE</scope>
    <source>
        <strain evidence="2">cv. G1812</strain>
    </source>
</reference>
<protein>
    <submittedName>
        <fullName evidence="1">Uncharacterized protein</fullName>
    </submittedName>
</protein>
<evidence type="ECO:0000313" key="2">
    <source>
        <dbReference type="Proteomes" id="UP000015106"/>
    </source>
</evidence>
<dbReference type="Proteomes" id="UP000015106">
    <property type="component" value="Chromosome 5"/>
</dbReference>
<name>A0A8R7UBY7_TRIUA</name>
<organism evidence="1 2">
    <name type="scientific">Triticum urartu</name>
    <name type="common">Red wild einkorn</name>
    <name type="synonym">Crithodium urartu</name>
    <dbReference type="NCBI Taxonomy" id="4572"/>
    <lineage>
        <taxon>Eukaryota</taxon>
        <taxon>Viridiplantae</taxon>
        <taxon>Streptophyta</taxon>
        <taxon>Embryophyta</taxon>
        <taxon>Tracheophyta</taxon>
        <taxon>Spermatophyta</taxon>
        <taxon>Magnoliopsida</taxon>
        <taxon>Liliopsida</taxon>
        <taxon>Poales</taxon>
        <taxon>Poaceae</taxon>
        <taxon>BOP clade</taxon>
        <taxon>Pooideae</taxon>
        <taxon>Triticodae</taxon>
        <taxon>Triticeae</taxon>
        <taxon>Triticinae</taxon>
        <taxon>Triticum</taxon>
    </lineage>
</organism>
<dbReference type="EnsemblPlants" id="TuG1812G0500000378.01.T01">
    <property type="protein sequence ID" value="TuG1812G0500000378.01.T01.cds412321"/>
    <property type="gene ID" value="TuG1812G0500000378.01"/>
</dbReference>
<dbReference type="AlphaFoldDB" id="A0A8R7UBY7"/>
<keyword evidence="2" id="KW-1185">Reference proteome</keyword>
<sequence length="76" mass="9187">MLNFESQSSFIRIQLLLVTYSSLVRHAYTLMLHFCRILMFVHQRASLMLASAWKLLLFRELWEPYILHKAHNYSEE</sequence>
<accession>A0A8R7UBY7</accession>